<dbReference type="AlphaFoldDB" id="X6MX30"/>
<feature type="compositionally biased region" description="Basic and acidic residues" evidence="1">
    <location>
        <begin position="1"/>
        <end position="15"/>
    </location>
</feature>
<evidence type="ECO:0000259" key="3">
    <source>
        <dbReference type="PROSITE" id="PS50812"/>
    </source>
</evidence>
<feature type="compositionally biased region" description="Basic residues" evidence="1">
    <location>
        <begin position="45"/>
        <end position="57"/>
    </location>
</feature>
<proteinExistence type="predicted"/>
<comment type="caution">
    <text evidence="4">The sequence shown here is derived from an EMBL/GenBank/DDBJ whole genome shotgun (WGS) entry which is preliminary data.</text>
</comment>
<keyword evidence="2" id="KW-0812">Transmembrane</keyword>
<keyword evidence="2" id="KW-1133">Transmembrane helix</keyword>
<name>X6MX30_RETFI</name>
<keyword evidence="2" id="KW-0472">Membrane</keyword>
<evidence type="ECO:0000256" key="2">
    <source>
        <dbReference type="SAM" id="Phobius"/>
    </source>
</evidence>
<dbReference type="EMBL" id="ASPP01015063">
    <property type="protein sequence ID" value="ETO18359.1"/>
    <property type="molecule type" value="Genomic_DNA"/>
</dbReference>
<evidence type="ECO:0000256" key="1">
    <source>
        <dbReference type="SAM" id="MobiDB-lite"/>
    </source>
</evidence>
<organism evidence="4 5">
    <name type="scientific">Reticulomyxa filosa</name>
    <dbReference type="NCBI Taxonomy" id="46433"/>
    <lineage>
        <taxon>Eukaryota</taxon>
        <taxon>Sar</taxon>
        <taxon>Rhizaria</taxon>
        <taxon>Retaria</taxon>
        <taxon>Foraminifera</taxon>
        <taxon>Monothalamids</taxon>
        <taxon>Reticulomyxidae</taxon>
        <taxon>Reticulomyxa</taxon>
    </lineage>
</organism>
<sequence length="152" mass="17830">MSDDSPREEGYKSDHSIGNPTKKSSDDKNNGNSRKKGDQNSVHGLLRRQPRRSKKTRRNFEGDLDARYRTGDVVWARLEDFPWWPAQKKKNQLIFLFFILFFCKNSILIKLFVKVNISFLSTLFRNTIVLIERNLERGNNNNNNNNNKLNGR</sequence>
<dbReference type="OrthoDB" id="757982at2759"/>
<feature type="domain" description="PWWP" evidence="3">
    <location>
        <begin position="70"/>
        <end position="87"/>
    </location>
</feature>
<gene>
    <name evidence="4" type="ORF">RFI_18911</name>
</gene>
<dbReference type="CDD" id="cd05162">
    <property type="entry name" value="PWWP"/>
    <property type="match status" value="1"/>
</dbReference>
<feature type="transmembrane region" description="Helical" evidence="2">
    <location>
        <begin position="93"/>
        <end position="113"/>
    </location>
</feature>
<reference evidence="4 5" key="1">
    <citation type="journal article" date="2013" name="Curr. Biol.">
        <title>The Genome of the Foraminiferan Reticulomyxa filosa.</title>
        <authorList>
            <person name="Glockner G."/>
            <person name="Hulsmann N."/>
            <person name="Schleicher M."/>
            <person name="Noegel A.A."/>
            <person name="Eichinger L."/>
            <person name="Gallinger C."/>
            <person name="Pawlowski J."/>
            <person name="Sierra R."/>
            <person name="Euteneuer U."/>
            <person name="Pillet L."/>
            <person name="Moustafa A."/>
            <person name="Platzer M."/>
            <person name="Groth M."/>
            <person name="Szafranski K."/>
            <person name="Schliwa M."/>
        </authorList>
    </citation>
    <scope>NUCLEOTIDE SEQUENCE [LARGE SCALE GENOMIC DNA]</scope>
</reference>
<accession>X6MX30</accession>
<dbReference type="Gene3D" id="2.30.30.140">
    <property type="match status" value="1"/>
</dbReference>
<feature type="region of interest" description="Disordered" evidence="1">
    <location>
        <begin position="1"/>
        <end position="61"/>
    </location>
</feature>
<evidence type="ECO:0000313" key="5">
    <source>
        <dbReference type="Proteomes" id="UP000023152"/>
    </source>
</evidence>
<dbReference type="SUPFAM" id="SSF63748">
    <property type="entry name" value="Tudor/PWWP/MBT"/>
    <property type="match status" value="1"/>
</dbReference>
<dbReference type="Proteomes" id="UP000023152">
    <property type="component" value="Unassembled WGS sequence"/>
</dbReference>
<protein>
    <submittedName>
        <fullName evidence="4">Mucin-associated surface protein (MASP)</fullName>
    </submittedName>
</protein>
<evidence type="ECO:0000313" key="4">
    <source>
        <dbReference type="EMBL" id="ETO18359.1"/>
    </source>
</evidence>
<dbReference type="PROSITE" id="PS50812">
    <property type="entry name" value="PWWP"/>
    <property type="match status" value="1"/>
</dbReference>
<keyword evidence="5" id="KW-1185">Reference proteome</keyword>
<dbReference type="InterPro" id="IPR000313">
    <property type="entry name" value="PWWP_dom"/>
</dbReference>